<protein>
    <submittedName>
        <fullName evidence="1">Uncharacterized protein</fullName>
    </submittedName>
</protein>
<evidence type="ECO:0000313" key="2">
    <source>
        <dbReference type="Proteomes" id="UP001140513"/>
    </source>
</evidence>
<evidence type="ECO:0000313" key="1">
    <source>
        <dbReference type="EMBL" id="KAJ4357939.1"/>
    </source>
</evidence>
<proteinExistence type="predicted"/>
<sequence>MMTFLPGFTVQQDAAIEQSIAGNVVVTSFRENRPALLRATDSQFTLLHQKIKEEIKDVLGYLVFQTRYKQDGPDSITVKITVKDIKNDSLLNLVADILTVQQ</sequence>
<comment type="caution">
    <text evidence="1">The sequence shown here is derived from an EMBL/GenBank/DDBJ whole genome shotgun (WGS) entry which is preliminary data.</text>
</comment>
<dbReference type="Proteomes" id="UP001140513">
    <property type="component" value="Unassembled WGS sequence"/>
</dbReference>
<keyword evidence="2" id="KW-1185">Reference proteome</keyword>
<dbReference type="AlphaFoldDB" id="A0A9W9CEL3"/>
<name>A0A9W9CEL3_9PLEO</name>
<dbReference type="GeneID" id="80906046"/>
<dbReference type="EMBL" id="JAPEUX010000002">
    <property type="protein sequence ID" value="KAJ4357939.1"/>
    <property type="molecule type" value="Genomic_DNA"/>
</dbReference>
<reference evidence="1" key="1">
    <citation type="submission" date="2022-10" db="EMBL/GenBank/DDBJ databases">
        <title>Tapping the CABI collections for fungal endophytes: first genome assemblies for Collariella, Neodidymelliopsis, Ascochyta clinopodiicola, Didymella pomorum, Didymosphaeria variabile, Neocosmospora piperis and Neocucurbitaria cava.</title>
        <authorList>
            <person name="Hill R."/>
        </authorList>
    </citation>
    <scope>NUCLEOTIDE SEQUENCE</scope>
    <source>
        <strain evidence="1">IMI 356815</strain>
    </source>
</reference>
<accession>A0A9W9CEL3</accession>
<organism evidence="1 2">
    <name type="scientific">Didymosphaeria variabile</name>
    <dbReference type="NCBI Taxonomy" id="1932322"/>
    <lineage>
        <taxon>Eukaryota</taxon>
        <taxon>Fungi</taxon>
        <taxon>Dikarya</taxon>
        <taxon>Ascomycota</taxon>
        <taxon>Pezizomycotina</taxon>
        <taxon>Dothideomycetes</taxon>
        <taxon>Pleosporomycetidae</taxon>
        <taxon>Pleosporales</taxon>
        <taxon>Massarineae</taxon>
        <taxon>Didymosphaeriaceae</taxon>
        <taxon>Didymosphaeria</taxon>
    </lineage>
</organism>
<dbReference type="RefSeq" id="XP_056074798.1">
    <property type="nucleotide sequence ID" value="XM_056211325.1"/>
</dbReference>
<gene>
    <name evidence="1" type="ORF">N0V89_002516</name>
</gene>